<dbReference type="CDD" id="cd20659">
    <property type="entry name" value="CYP4B_4F-like"/>
    <property type="match status" value="1"/>
</dbReference>
<dbReference type="PRINTS" id="PR00463">
    <property type="entry name" value="EP450I"/>
</dbReference>
<comment type="similarity">
    <text evidence="1 3">Belongs to the cytochrome P450 family.</text>
</comment>
<keyword evidence="2 3" id="KW-0408">Iron</keyword>
<protein>
    <submittedName>
        <fullName evidence="4">CYP4BB1</fullName>
    </submittedName>
</protein>
<evidence type="ECO:0000256" key="3">
    <source>
        <dbReference type="RuleBase" id="RU000461"/>
    </source>
</evidence>
<dbReference type="PANTHER" id="PTHR24291:SF201">
    <property type="entry name" value="CYTOCHROME P450, FAMILY 4, SUBFAMILY B, POLYPEPTIDE 7"/>
    <property type="match status" value="1"/>
</dbReference>
<dbReference type="SUPFAM" id="SSF48264">
    <property type="entry name" value="Cytochrome P450"/>
    <property type="match status" value="1"/>
</dbReference>
<dbReference type="GO" id="GO:0020037">
    <property type="term" value="F:heme binding"/>
    <property type="evidence" value="ECO:0007669"/>
    <property type="project" value="InterPro"/>
</dbReference>
<dbReference type="InterPro" id="IPR001128">
    <property type="entry name" value="Cyt_P450"/>
</dbReference>
<reference evidence="4" key="1">
    <citation type="journal article" date="2004" name="Comp. Biochem. Physiol. C, Comp. Pharmacol. Toxicol.">
        <title>Identification of two Nereis virens (Annelida: Polychaeta) cytochromes P450 and induction by xenobiotics.</title>
        <authorList>
            <person name="Rewitz K.F."/>
            <person name="Kjellerup C."/>
            <person name="Jorgensen A."/>
            <person name="Petersen C."/>
            <person name="Andersen O."/>
        </authorList>
    </citation>
    <scope>NUCLEOTIDE SEQUENCE</scope>
</reference>
<dbReference type="PROSITE" id="PS00086">
    <property type="entry name" value="CYTOCHROME_P450"/>
    <property type="match status" value="1"/>
</dbReference>
<dbReference type="InterPro" id="IPR002401">
    <property type="entry name" value="Cyt_P450_E_grp-I"/>
</dbReference>
<sequence length="508" mass="59435">MNSVTTSIAVVILLPVLYKVYQYLHWIYRTWFVIGTQVNKFPGEPLKWPYGNLHQNPGFNEKLNGYQKSMAAKYNRLWRMWFGPFVPFISLCHPDTIKILVKTEEPKFTDGNAGYLLAEPWLGNRLLLKCWTKVEEKQETPDTSFSFWHPQELHFCLQCGNRNSDEKSGQQKDRKERALTFRRIFRLCTLSIILRCAFSYDEKIQETGERHPYAVAVLDLSRLMVERAFNPFVRMSKFLYGLTANGRTFFKHCDYVHKVAETVISQRRETLQENPDALEDRKYLDFLDILLQARDEDGTGLSDLEIRNEVDTFMFEGHDTTASGISWALYSLAKHPEFQKKAQQEIDELLADRKNKWIMWDDLNQLPYLTMCLKESMRLWCPVPVISRQLLNPITIDGVTLPPHTLFDINIIALHHNPTVWGEDHDEYKPERFLPENINKMDNFAFLPFSAGPRNCIGQNFAFNEMKTTIARIIQRFDLSVDESHPVYPRPEVVTRAIHGIKLFMNPR</sequence>
<feature type="binding site" description="axial binding residue" evidence="2">
    <location>
        <position position="456"/>
    </location>
    <ligand>
        <name>heme</name>
        <dbReference type="ChEBI" id="CHEBI:30413"/>
    </ligand>
    <ligandPart>
        <name>Fe</name>
        <dbReference type="ChEBI" id="CHEBI:18248"/>
    </ligandPart>
</feature>
<dbReference type="InterPro" id="IPR050196">
    <property type="entry name" value="Cytochrome_P450_Monoox"/>
</dbReference>
<comment type="cofactor">
    <cofactor evidence="2">
        <name>heme</name>
        <dbReference type="ChEBI" id="CHEBI:30413"/>
    </cofactor>
</comment>
<dbReference type="GO" id="GO:0016705">
    <property type="term" value="F:oxidoreductase activity, acting on paired donors, with incorporation or reduction of molecular oxygen"/>
    <property type="evidence" value="ECO:0007669"/>
    <property type="project" value="InterPro"/>
</dbReference>
<evidence type="ECO:0000256" key="2">
    <source>
        <dbReference type="PIRSR" id="PIRSR602401-1"/>
    </source>
</evidence>
<keyword evidence="3" id="KW-0560">Oxidoreductase</keyword>
<dbReference type="InterPro" id="IPR036396">
    <property type="entry name" value="Cyt_P450_sf"/>
</dbReference>
<dbReference type="InterPro" id="IPR017972">
    <property type="entry name" value="Cyt_P450_CS"/>
</dbReference>
<evidence type="ECO:0000313" key="4">
    <source>
        <dbReference type="EMBL" id="AAR88241.2"/>
    </source>
</evidence>
<accession>Q6SPQ6</accession>
<dbReference type="Pfam" id="PF00067">
    <property type="entry name" value="p450"/>
    <property type="match status" value="1"/>
</dbReference>
<dbReference type="GO" id="GO:0005506">
    <property type="term" value="F:iron ion binding"/>
    <property type="evidence" value="ECO:0007669"/>
    <property type="project" value="InterPro"/>
</dbReference>
<dbReference type="Gene3D" id="1.10.630.10">
    <property type="entry name" value="Cytochrome P450"/>
    <property type="match status" value="1"/>
</dbReference>
<reference evidence="4" key="2">
    <citation type="submission" date="2005-08" db="EMBL/GenBank/DDBJ databases">
        <authorList>
            <person name="Rewitz K.F."/>
            <person name="Kjellerup C."/>
            <person name="Jorgensen A."/>
            <person name="Petersen C."/>
            <person name="Andersen O."/>
        </authorList>
    </citation>
    <scope>NUCLEOTIDE SEQUENCE</scope>
</reference>
<evidence type="ECO:0000256" key="1">
    <source>
        <dbReference type="ARBA" id="ARBA00010617"/>
    </source>
</evidence>
<name>Q6SPQ6_ALIVI</name>
<dbReference type="AlphaFoldDB" id="Q6SPQ6"/>
<dbReference type="EMBL" id="AY453407">
    <property type="protein sequence ID" value="AAR88241.2"/>
    <property type="molecule type" value="mRNA"/>
</dbReference>
<proteinExistence type="evidence at transcript level"/>
<dbReference type="PANTHER" id="PTHR24291">
    <property type="entry name" value="CYTOCHROME P450 FAMILY 4"/>
    <property type="match status" value="1"/>
</dbReference>
<keyword evidence="2 3" id="KW-0349">Heme</keyword>
<organism evidence="4">
    <name type="scientific">Alitta virens</name>
    <name type="common">Sandworm</name>
    <name type="synonym">Nereis virens</name>
    <dbReference type="NCBI Taxonomy" id="880429"/>
    <lineage>
        <taxon>Eukaryota</taxon>
        <taxon>Metazoa</taxon>
        <taxon>Spiralia</taxon>
        <taxon>Lophotrochozoa</taxon>
        <taxon>Annelida</taxon>
        <taxon>Polychaeta</taxon>
        <taxon>Errantia</taxon>
        <taxon>Phyllodocida</taxon>
        <taxon>Nereididae</taxon>
        <taxon>Alitta</taxon>
    </lineage>
</organism>
<keyword evidence="2 3" id="KW-0479">Metal-binding</keyword>
<dbReference type="PRINTS" id="PR00385">
    <property type="entry name" value="P450"/>
</dbReference>
<keyword evidence="3" id="KW-0503">Monooxygenase</keyword>
<dbReference type="GO" id="GO:0004497">
    <property type="term" value="F:monooxygenase activity"/>
    <property type="evidence" value="ECO:0007669"/>
    <property type="project" value="UniProtKB-KW"/>
</dbReference>